<dbReference type="PANTHER" id="PTHR18968:SF9">
    <property type="entry name" value="3D-(3,5_4)-TRIHYDROXYCYCLOHEXANE-1,2-DIONE HYDROLASE"/>
    <property type="match status" value="1"/>
</dbReference>
<dbReference type="GO" id="GO:0050660">
    <property type="term" value="F:flavin adenine dinucleotide binding"/>
    <property type="evidence" value="ECO:0007669"/>
    <property type="project" value="TreeGrafter"/>
</dbReference>
<dbReference type="InterPro" id="IPR012000">
    <property type="entry name" value="Thiamin_PyroP_enz_cen_dom"/>
</dbReference>
<evidence type="ECO:0000259" key="6">
    <source>
        <dbReference type="Pfam" id="PF02776"/>
    </source>
</evidence>
<evidence type="ECO:0000259" key="4">
    <source>
        <dbReference type="Pfam" id="PF00205"/>
    </source>
</evidence>
<dbReference type="InterPro" id="IPR045229">
    <property type="entry name" value="TPP_enz"/>
</dbReference>
<evidence type="ECO:0000313" key="7">
    <source>
        <dbReference type="EMBL" id="AQW28891.1"/>
    </source>
</evidence>
<keyword evidence="2 3" id="KW-0786">Thiamine pyrophosphate</keyword>
<dbReference type="Pfam" id="PF02775">
    <property type="entry name" value="TPP_enzyme_C"/>
    <property type="match status" value="1"/>
</dbReference>
<dbReference type="InterPro" id="IPR029035">
    <property type="entry name" value="DHS-like_NAD/FAD-binding_dom"/>
</dbReference>
<accession>A0A1U9VFN5</accession>
<dbReference type="GO" id="GO:0016823">
    <property type="term" value="F:hydrolase activity, acting on acid carbon-carbon bonds, in ketonic substances"/>
    <property type="evidence" value="ECO:0007669"/>
    <property type="project" value="InterPro"/>
</dbReference>
<name>A0A1U9VFN5_9RALS</name>
<dbReference type="PANTHER" id="PTHR18968">
    <property type="entry name" value="THIAMINE PYROPHOSPHATE ENZYMES"/>
    <property type="match status" value="1"/>
</dbReference>
<proteinExistence type="inferred from homology"/>
<dbReference type="AlphaFoldDB" id="A0A1U9VFN5"/>
<dbReference type="Gene3D" id="3.40.50.1220">
    <property type="entry name" value="TPP-binding domain"/>
    <property type="match status" value="1"/>
</dbReference>
<reference evidence="7 8" key="1">
    <citation type="submission" date="2017-02" db="EMBL/GenBank/DDBJ databases">
        <title>Blood Disease Bacterium A2-HR MARDI.</title>
        <authorList>
            <person name="Badrun R."/>
            <person name="Abu Bakar N."/>
            <person name="Laboh R."/>
        </authorList>
    </citation>
    <scope>NUCLEOTIDE SEQUENCE [LARGE SCALE GENOMIC DNA]</scope>
    <source>
        <strain evidence="7 8">A2-HR MARDI</strain>
    </source>
</reference>
<dbReference type="InterPro" id="IPR011766">
    <property type="entry name" value="TPP_enzyme_TPP-bd"/>
</dbReference>
<evidence type="ECO:0000256" key="2">
    <source>
        <dbReference type="ARBA" id="ARBA00023052"/>
    </source>
</evidence>
<keyword evidence="7" id="KW-0378">Hydrolase</keyword>
<dbReference type="InterPro" id="IPR030817">
    <property type="entry name" value="Myo_inos_IolD"/>
</dbReference>
<dbReference type="GO" id="GO:0009099">
    <property type="term" value="P:L-valine biosynthetic process"/>
    <property type="evidence" value="ECO:0007669"/>
    <property type="project" value="TreeGrafter"/>
</dbReference>
<dbReference type="GO" id="GO:0005948">
    <property type="term" value="C:acetolactate synthase complex"/>
    <property type="evidence" value="ECO:0007669"/>
    <property type="project" value="TreeGrafter"/>
</dbReference>
<dbReference type="GO" id="GO:0003984">
    <property type="term" value="F:acetolactate synthase activity"/>
    <property type="evidence" value="ECO:0007669"/>
    <property type="project" value="TreeGrafter"/>
</dbReference>
<dbReference type="InterPro" id="IPR012001">
    <property type="entry name" value="Thiamin_PyroP_enz_TPP-bd_dom"/>
</dbReference>
<dbReference type="SUPFAM" id="SSF52467">
    <property type="entry name" value="DHS-like NAD/FAD-binding domain"/>
    <property type="match status" value="1"/>
</dbReference>
<organism evidence="7 8">
    <name type="scientific">blood disease bacterium A2-HR MARDI</name>
    <dbReference type="NCBI Taxonomy" id="1944648"/>
    <lineage>
        <taxon>Bacteria</taxon>
        <taxon>Pseudomonadati</taxon>
        <taxon>Pseudomonadota</taxon>
        <taxon>Betaproteobacteria</taxon>
        <taxon>Burkholderiales</taxon>
        <taxon>Burkholderiaceae</taxon>
        <taxon>Ralstonia</taxon>
        <taxon>Ralstonia solanacearum species complex</taxon>
    </lineage>
</organism>
<feature type="domain" description="Thiamine pyrophosphate enzyme TPP-binding" evidence="5">
    <location>
        <begin position="421"/>
        <end position="576"/>
    </location>
</feature>
<dbReference type="Proteomes" id="UP000189628">
    <property type="component" value="Chromosome"/>
</dbReference>
<evidence type="ECO:0000259" key="5">
    <source>
        <dbReference type="Pfam" id="PF02775"/>
    </source>
</evidence>
<dbReference type="PROSITE" id="PS00187">
    <property type="entry name" value="TPP_ENZYMES"/>
    <property type="match status" value="1"/>
</dbReference>
<feature type="domain" description="Thiamine pyrophosphate enzyme N-terminal TPP-binding" evidence="6">
    <location>
        <begin position="50"/>
        <end position="134"/>
    </location>
</feature>
<dbReference type="GO" id="GO:0019310">
    <property type="term" value="P:inositol catabolic process"/>
    <property type="evidence" value="ECO:0007669"/>
    <property type="project" value="InterPro"/>
</dbReference>
<dbReference type="GO" id="GO:0000287">
    <property type="term" value="F:magnesium ion binding"/>
    <property type="evidence" value="ECO:0007669"/>
    <property type="project" value="InterPro"/>
</dbReference>
<comment type="similarity">
    <text evidence="1 3">Belongs to the TPP enzyme family.</text>
</comment>
<dbReference type="RefSeq" id="WP_078221717.1">
    <property type="nucleotide sequence ID" value="NZ_CP019911.1"/>
</dbReference>
<protein>
    <submittedName>
        <fullName evidence="7">3D-(3,5/4)-trihydroxycyclohexane-1,2-dione acylhydrolase (Decyclizing)</fullName>
    </submittedName>
</protein>
<feature type="domain" description="Thiamine pyrophosphate enzyme central" evidence="4">
    <location>
        <begin position="223"/>
        <end position="355"/>
    </location>
</feature>
<dbReference type="Pfam" id="PF00205">
    <property type="entry name" value="TPP_enzyme_M"/>
    <property type="match status" value="1"/>
</dbReference>
<dbReference type="InterPro" id="IPR000399">
    <property type="entry name" value="TPP-bd_CS"/>
</dbReference>
<dbReference type="InterPro" id="IPR029061">
    <property type="entry name" value="THDP-binding"/>
</dbReference>
<dbReference type="Pfam" id="PF02776">
    <property type="entry name" value="TPP_enzyme_N"/>
    <property type="match status" value="1"/>
</dbReference>
<dbReference type="GO" id="GO:0009097">
    <property type="term" value="P:isoleucine biosynthetic process"/>
    <property type="evidence" value="ECO:0007669"/>
    <property type="project" value="TreeGrafter"/>
</dbReference>
<dbReference type="SUPFAM" id="SSF52518">
    <property type="entry name" value="Thiamin diphosphate-binding fold (THDP-binding)"/>
    <property type="match status" value="2"/>
</dbReference>
<dbReference type="CDD" id="cd02003">
    <property type="entry name" value="TPP_IolD"/>
    <property type="match status" value="1"/>
</dbReference>
<dbReference type="CDD" id="cd07035">
    <property type="entry name" value="TPP_PYR_POX_like"/>
    <property type="match status" value="1"/>
</dbReference>
<evidence type="ECO:0000256" key="1">
    <source>
        <dbReference type="ARBA" id="ARBA00007812"/>
    </source>
</evidence>
<dbReference type="Gene3D" id="3.40.50.970">
    <property type="match status" value="2"/>
</dbReference>
<evidence type="ECO:0000313" key="8">
    <source>
        <dbReference type="Proteomes" id="UP000189628"/>
    </source>
</evidence>
<dbReference type="NCBIfam" id="TIGR04377">
    <property type="entry name" value="myo_inos_iolD"/>
    <property type="match status" value="1"/>
</dbReference>
<dbReference type="EMBL" id="CP019911">
    <property type="protein sequence ID" value="AQW28891.1"/>
    <property type="molecule type" value="Genomic_DNA"/>
</dbReference>
<sequence>MSRQATVRLTMAQALVRHLAALRVAEEDGTLVPYVGGVWAIFGHGNVAGLGEALAQTRDALPVYRAHNEQAMAHAAIAYGKVHFRRRIMAATSSIGPGATNMVTAAALAHAGRLPVLLLPGDTFASRAPDPVLQQLESFAEGDATANDAFRPVSRYFDRIVRPEQILTALPRAIQVLADPAQCGPVTLALPQDVQTLAFDCPEDFLRPEPIRIRRPQPDPDELARAIDALRRARRPLIVAGGGVLYSLAGQALAGFAERHGVPVAESQAGKGALSWQHPLNLGAIGVTGSPAANAAAAQADLVIGVGTWLQDFTTGSHSLFGQARLLSINVQPFDAHKRGGQALVADARDALDRLGAALADWQADVGWTGQARTLAREWNARVETLTTTTPEGLPYDAHVIGTVRDSAVDSPGGDIVVCAAGTLPAELHKLWRSGRPGNYHMDYGYSCMGYEIAGGLGVKLARPEREVIVMVGDGSYLMMNSEIATAVMLGKKLIIVVLDNRGFGCINRLQRACGGENYNNLLAHCVPEGGEPVRIDFAAHAASLGADAVHVDDINGLRAAMLRARAGRRTSVIVIDTTPEQTTPDGGWWWEVAVPEVSPRADVGAAYQAYLHNKTLQRV</sequence>
<gene>
    <name evidence="7" type="ORF">B0B51_01875</name>
</gene>
<dbReference type="GO" id="GO:0030976">
    <property type="term" value="F:thiamine pyrophosphate binding"/>
    <property type="evidence" value="ECO:0007669"/>
    <property type="project" value="InterPro"/>
</dbReference>
<evidence type="ECO:0000256" key="3">
    <source>
        <dbReference type="RuleBase" id="RU362132"/>
    </source>
</evidence>